<organism evidence="2 3">
    <name type="scientific">Pseudogulbenkiania ferrooxidans 2002</name>
    <dbReference type="NCBI Taxonomy" id="279714"/>
    <lineage>
        <taxon>Bacteria</taxon>
        <taxon>Pseudomonadati</taxon>
        <taxon>Pseudomonadota</taxon>
        <taxon>Betaproteobacteria</taxon>
        <taxon>Neisseriales</taxon>
        <taxon>Chromobacteriaceae</taxon>
        <taxon>Pseudogulbenkiania</taxon>
    </lineage>
</organism>
<dbReference type="Proteomes" id="UP000003165">
    <property type="component" value="Unassembled WGS sequence"/>
</dbReference>
<dbReference type="InterPro" id="IPR012902">
    <property type="entry name" value="N_methyl_site"/>
</dbReference>
<feature type="transmembrane region" description="Helical" evidence="1">
    <location>
        <begin position="12"/>
        <end position="33"/>
    </location>
</feature>
<dbReference type="Pfam" id="PF07963">
    <property type="entry name" value="N_methyl"/>
    <property type="match status" value="1"/>
</dbReference>
<reference evidence="2 3" key="1">
    <citation type="submission" date="2009-02" db="EMBL/GenBank/DDBJ databases">
        <title>Sequencing of the draft genome and assembly of Lutiella nitroferrum 2002.</title>
        <authorList>
            <consortium name="US DOE Joint Genome Institute (JGI-PGF)"/>
            <person name="Lucas S."/>
            <person name="Copeland A."/>
            <person name="Lapidus A."/>
            <person name="Glavina del Rio T."/>
            <person name="Tice H."/>
            <person name="Bruce D."/>
            <person name="Goodwin L."/>
            <person name="Pitluck S."/>
            <person name="Larimer F."/>
            <person name="Land M.L."/>
            <person name="Hauser L."/>
            <person name="Coates J.D."/>
        </authorList>
    </citation>
    <scope>NUCLEOTIDE SEQUENCE [LARGE SCALE GENOMIC DNA]</scope>
    <source>
        <strain evidence="2 3">2002</strain>
    </source>
</reference>
<keyword evidence="1" id="KW-0472">Membrane</keyword>
<dbReference type="PIRSF" id="PIRSF004525">
    <property type="entry name" value="Pilin_peptidase-dep_B_prd"/>
    <property type="match status" value="1"/>
</dbReference>
<dbReference type="AlphaFoldDB" id="B9Z5G7"/>
<keyword evidence="1" id="KW-1133">Transmembrane helix</keyword>
<dbReference type="RefSeq" id="WP_008954622.1">
    <property type="nucleotide sequence ID" value="NZ_ACIS01000007.1"/>
</dbReference>
<protein>
    <submittedName>
        <fullName evidence="2">Fimbrial biogenesis protein</fullName>
    </submittedName>
</protein>
<dbReference type="PROSITE" id="PS00409">
    <property type="entry name" value="PROKAR_NTER_METHYL"/>
    <property type="match status" value="1"/>
</dbReference>
<keyword evidence="3" id="KW-1185">Reference proteome</keyword>
<dbReference type="eggNOG" id="COG4795">
    <property type="taxonomic scope" value="Bacteria"/>
</dbReference>
<evidence type="ECO:0000256" key="1">
    <source>
        <dbReference type="SAM" id="Phobius"/>
    </source>
</evidence>
<comment type="caution">
    <text evidence="2">The sequence shown here is derived from an EMBL/GenBank/DDBJ whole genome shotgun (WGS) entry which is preliminary data.</text>
</comment>
<gene>
    <name evidence="2" type="ORF">FuraDRAFT_2602</name>
</gene>
<keyword evidence="1" id="KW-0812">Transmembrane</keyword>
<evidence type="ECO:0000313" key="3">
    <source>
        <dbReference type="Proteomes" id="UP000003165"/>
    </source>
</evidence>
<name>B9Z5G7_9NEIS</name>
<sequence precursor="true">MLTRSRQHGVSLIELMVSVGLGLVLLLGMTSFLTTSLKSNTSTMKAARLDQELRAILLLISRDVRRAGYWGNASSGVGVGAAAYSNPFGTVNTATAGCILYSYDRNGDGSQGNDEKYGVLLSSGTVMLRSGGTSYNCTPGANNSWEALSDSNVTSVTTLTFSLALTPYYQSGSSGPNVLSRTVTITLAGQLKSDSSVRQTLSETVKLENDLFQAS</sequence>
<accession>B9Z5G7</accession>
<proteinExistence type="predicted"/>
<evidence type="ECO:0000313" key="2">
    <source>
        <dbReference type="EMBL" id="EEG07814.1"/>
    </source>
</evidence>
<dbReference type="EMBL" id="ACIS01000007">
    <property type="protein sequence ID" value="EEG07814.1"/>
    <property type="molecule type" value="Genomic_DNA"/>
</dbReference>
<dbReference type="InterPro" id="IPR016419">
    <property type="entry name" value="Prepilin_Pept-dep_B_prd"/>
</dbReference>